<dbReference type="Proteomes" id="UP000472261">
    <property type="component" value="Unplaced"/>
</dbReference>
<dbReference type="InterPro" id="IPR026704">
    <property type="entry name" value="KATNIP"/>
</dbReference>
<sequence>MVTNFDEKHDEYIIALQQRNRLLRCLKRKDPMQIKLEQLEQGFSLYMNGANSELRNYHRKIHSFGCFKNETQPSTTNGELYRDSSLELFKIFTHQNRHLINEITSQAICLSELCQKLKSSLQLSVEEEKMEEDSSSEDYDFVEEEVFSEPSLTEETITSFGSLQLQSSRSLQKEASECQDAGRRSSLVSGTLTALEYKQDQSSKPLLYIIKYIAADFVLSLMCVLYFTWVQITTNVEVHNAIYVTVELLSNWGNPVNIGLREVEFFDLYNKKIFVSPHDVDIRNADYPGDLCCLVNKNLNTTKERILWMCPFHSPVQLYFVIRNPTRSHDFGVSKIKIWNYSTTSDLDVGAKKVKLYVDENLVFDGELERACGDLIADHGTTIDLTECKQGITCSSNESKEVNEIAVKGEEADLCFEHLQKNHTSVSLKSLPEENHLEDKVNSVSLTKENLSDLKDDLEVLPSHVHIKDTKESVIEVIDHDQSDDELPLSGQMEKLTGRKLPDSASAIPSWLHSSSQGKENPQDSSGKQKPPWLASEHCLGLKFQTHLDVITKSFPDLTNEDAKCHRSELGRLSSRNANGDVRSQMLTRKDSDIGLDISEQLSNKHGCSLEYPTSGRKSLASSCVSMLNAYVMLFSDEDLSIKEVGTSRAKWHSEQEHTLQESWNSLVKFNYSHRGRISNMDFQGDIFDEFLHQQKINRPGEHHLMRKEGVQTLLKKREENSVEAYDGNDFKIPVLPYGQHLVIDIRTTWGDRHYVGLNGIEVFSSKGEPVQISKITAEPPDINILPAYGKDPRVITNLIDGVNLTQDDMHLWLAPFTPGKPHFIFIDFVNPCQVAMIRIWNYNKSRIHSFRGVKDIIMMLDEQCIFKGEIAKASGTLSGAPEHFGDTILFSTDDDILEAIYCYDETYDGEMENASSLRYEEELKRPTTADGDGDERPFTQAGLRTEDQEVVLLDSLSACTPKEPGIFTGKCLQLNFTMTWGDPHYLGLTGLEVIGKNGQALKISTEQISASPQDLNDLPEYTGDSRTLEKLIDGTNITAEDDHMWLIPFSFGENHLLTIHFDKSESIAGLRFWNYNKSPEDTYRGAKVVHIMLDGHNISPPEGFLIRKGPGNCHFDFAQEILFLDYLQPQTGSKRMEQASMDYEAPLMPCGFVFQFQLLTSWGDPYYIGLTGLEFFDEHGDQILLTENNIAAFPDSVNVLEDVSGDIRTPDKLIDRVNNTTDGRHMWLAPLLPGLVNRVYVIFDAPTTVSMIKLWNYAKTPQRGVREFGLLVDDLLVYNGILDMVNHVVSGILPTCDPVVPYHTILFTDDEKICHQKRTVISNHVEDQDVRMMNENQVVTNSKKKQVVADPG</sequence>
<evidence type="ECO:0000313" key="3">
    <source>
        <dbReference type="Ensembl" id="ENSPCLP00000008421.1"/>
    </source>
</evidence>
<protein>
    <submittedName>
        <fullName evidence="3">KIAA0556</fullName>
    </submittedName>
</protein>
<feature type="region of interest" description="Disordered" evidence="1">
    <location>
        <begin position="502"/>
        <end position="533"/>
    </location>
</feature>
<accession>A0A669Q368</accession>
<dbReference type="Pfam" id="PF14652">
    <property type="entry name" value="DUF4457"/>
    <property type="match status" value="3"/>
</dbReference>
<reference evidence="3" key="2">
    <citation type="submission" date="2025-09" db="UniProtKB">
        <authorList>
            <consortium name="Ensembl"/>
        </authorList>
    </citation>
    <scope>IDENTIFICATION</scope>
</reference>
<dbReference type="Ensembl" id="ENSPCLT00000011488.1">
    <property type="protein sequence ID" value="ENSPCLP00000008421.1"/>
    <property type="gene ID" value="ENSPCLG00000007006.1"/>
</dbReference>
<evidence type="ECO:0000256" key="1">
    <source>
        <dbReference type="SAM" id="MobiDB-lite"/>
    </source>
</evidence>
<feature type="domain" description="KATNIP" evidence="2">
    <location>
        <begin position="745"/>
        <end position="899"/>
    </location>
</feature>
<dbReference type="InterPro" id="IPR027859">
    <property type="entry name" value="KATNIP_dom"/>
</dbReference>
<feature type="compositionally biased region" description="Polar residues" evidence="1">
    <location>
        <begin position="512"/>
        <end position="528"/>
    </location>
</feature>
<evidence type="ECO:0000313" key="4">
    <source>
        <dbReference type="Proteomes" id="UP000472261"/>
    </source>
</evidence>
<feature type="domain" description="KATNIP" evidence="2">
    <location>
        <begin position="243"/>
        <end position="370"/>
    </location>
</feature>
<name>A0A669Q368_PHACC</name>
<proteinExistence type="predicted"/>
<dbReference type="OMA" id="IFCYDES"/>
<organism evidence="3 4">
    <name type="scientific">Phasianus colchicus</name>
    <name type="common">Common pheasant</name>
    <dbReference type="NCBI Taxonomy" id="9054"/>
    <lineage>
        <taxon>Eukaryota</taxon>
        <taxon>Metazoa</taxon>
        <taxon>Chordata</taxon>
        <taxon>Craniata</taxon>
        <taxon>Vertebrata</taxon>
        <taxon>Euteleostomi</taxon>
        <taxon>Archelosauria</taxon>
        <taxon>Archosauria</taxon>
        <taxon>Dinosauria</taxon>
        <taxon>Saurischia</taxon>
        <taxon>Theropoda</taxon>
        <taxon>Coelurosauria</taxon>
        <taxon>Aves</taxon>
        <taxon>Neognathae</taxon>
        <taxon>Galloanserae</taxon>
        <taxon>Galliformes</taxon>
        <taxon>Phasianidae</taxon>
        <taxon>Phasianinae</taxon>
        <taxon>Phasianus</taxon>
    </lineage>
</organism>
<evidence type="ECO:0000259" key="2">
    <source>
        <dbReference type="Pfam" id="PF14652"/>
    </source>
</evidence>
<keyword evidence="4" id="KW-1185">Reference proteome</keyword>
<dbReference type="PANTHER" id="PTHR21534:SF0">
    <property type="entry name" value="KATANIN-INTERACTING PROTEIN"/>
    <property type="match status" value="1"/>
</dbReference>
<reference evidence="3" key="1">
    <citation type="submission" date="2025-08" db="UniProtKB">
        <authorList>
            <consortium name="Ensembl"/>
        </authorList>
    </citation>
    <scope>IDENTIFICATION</scope>
</reference>
<feature type="domain" description="KATNIP" evidence="2">
    <location>
        <begin position="975"/>
        <end position="1286"/>
    </location>
</feature>
<dbReference type="PANTHER" id="PTHR21534">
    <property type="entry name" value="KATANIN-INTERACTING PROTEIN"/>
    <property type="match status" value="1"/>
</dbReference>